<proteinExistence type="predicted"/>
<reference evidence="1" key="1">
    <citation type="submission" date="2015-12" db="EMBL/GenBank/DDBJ databases">
        <title>Gene expression during late stages of embryo sac development: a critical building block for successful pollen-pistil interactions.</title>
        <authorList>
            <person name="Liu Y."/>
            <person name="Joly V."/>
            <person name="Sabar M."/>
            <person name="Matton D.P."/>
        </authorList>
    </citation>
    <scope>NUCLEOTIDE SEQUENCE</scope>
</reference>
<protein>
    <submittedName>
        <fullName evidence="1">Putative ovule protein</fullName>
    </submittedName>
</protein>
<name>A0A0V0GQ18_SOLCH</name>
<organism evidence="1">
    <name type="scientific">Solanum chacoense</name>
    <name type="common">Chaco potato</name>
    <dbReference type="NCBI Taxonomy" id="4108"/>
    <lineage>
        <taxon>Eukaryota</taxon>
        <taxon>Viridiplantae</taxon>
        <taxon>Streptophyta</taxon>
        <taxon>Embryophyta</taxon>
        <taxon>Tracheophyta</taxon>
        <taxon>Spermatophyta</taxon>
        <taxon>Magnoliopsida</taxon>
        <taxon>eudicotyledons</taxon>
        <taxon>Gunneridae</taxon>
        <taxon>Pentapetalae</taxon>
        <taxon>asterids</taxon>
        <taxon>lamiids</taxon>
        <taxon>Solanales</taxon>
        <taxon>Solanaceae</taxon>
        <taxon>Solanoideae</taxon>
        <taxon>Solaneae</taxon>
        <taxon>Solanum</taxon>
    </lineage>
</organism>
<dbReference type="EMBL" id="GEDG01033694">
    <property type="protein sequence ID" value="JAP10126.1"/>
    <property type="molecule type" value="Transcribed_RNA"/>
</dbReference>
<accession>A0A0V0GQ18</accession>
<evidence type="ECO:0000313" key="1">
    <source>
        <dbReference type="EMBL" id="JAP10126.1"/>
    </source>
</evidence>
<dbReference type="AlphaFoldDB" id="A0A0V0GQ18"/>
<sequence length="62" mass="7188">MSPSTHLKRPCSESNDFHCCSVEKLYKCGTNFSSSTFISKRFLNFEFEIHPYPHSFLPNSEP</sequence>